<feature type="transmembrane region" description="Helical" evidence="7">
    <location>
        <begin position="115"/>
        <end position="139"/>
    </location>
</feature>
<keyword evidence="3 7" id="KW-1133">Transmembrane helix</keyword>
<dbReference type="PANTHER" id="PTHR33048">
    <property type="entry name" value="PTH11-LIKE INTEGRAL MEMBRANE PROTEIN (AFU_ORTHOLOGUE AFUA_5G11245)"/>
    <property type="match status" value="1"/>
</dbReference>
<evidence type="ECO:0000256" key="7">
    <source>
        <dbReference type="SAM" id="Phobius"/>
    </source>
</evidence>
<keyword evidence="8" id="KW-0732">Signal</keyword>
<comment type="subcellular location">
    <subcellularLocation>
        <location evidence="1">Membrane</location>
        <topology evidence="1">Multi-pass membrane protein</topology>
    </subcellularLocation>
</comment>
<sequence length="728" mass="81057">MVRNRWVILFLLLLLLPFGLGSPLDEDSESRSQKPNDLNDFLSKRQQAGSCTLNCFTKVLPQFDCPDLLQCICNDKAVAAALQQCAVESGCSIKEALQGQKAQAETCGFPKRNRVMVFTVTQTALFTLASVCAILRLLARGKTFGGAGYGWDDAMLFASCLPMLGLTVVGYMEQMAGLGRDIWELEFEQIENVLKLFYIGNTFYSPVVFGTKMAFVLLYLRIWKDSSIVFRRICQVILVLLAMATIGFTFSTIFLCQPVSYTWKALSGLKGTCVNRNAQLYSNSAVNIAMDVIVLLLPVRKILQLRMTWPKKIGLLFTFLVGFVTTATSVIQFYYLITRLNSTQNPTWDYFDIGIWRITEMYLGVVCCCMPMIAGLVKRSVQRASQAVSFPSTVSEMWSKTKNLMTTTTTSSKSKMDPKLTANVTLTGSLGLNSSWLHLKADNTPGSEQSVELRHFTTRSIGDSIGDHPEGSQPTRDGHVSAMSDATTAVTSNGPLSLSTTRNRDSAVRQQQWELYQKEHPVRSKSRTRRRGYSLPHREQNIMSLSSPYEDMKSRISRIDPGEPSFQATVARQGAFSNYVDRAAGADHPSRPPRPGRPRADTMPTPSPAPSSSHSHRGSRIALQIPSASHRYGGLESNNGVWTALPPVMPSPMSDDSQEMSVTSDEILSWARRSQQQALQRYQPSVLQEANPQRHPEWEERRRLEVRSYSDRALPSPPSSWASGGRRG</sequence>
<feature type="chain" id="PRO_5040287264" description="Rhodopsin domain-containing protein" evidence="8">
    <location>
        <begin position="22"/>
        <end position="728"/>
    </location>
</feature>
<feature type="region of interest" description="Disordered" evidence="6">
    <location>
        <begin position="582"/>
        <end position="619"/>
    </location>
</feature>
<evidence type="ECO:0000256" key="5">
    <source>
        <dbReference type="ARBA" id="ARBA00038359"/>
    </source>
</evidence>
<evidence type="ECO:0000256" key="8">
    <source>
        <dbReference type="SAM" id="SignalP"/>
    </source>
</evidence>
<dbReference type="PANTHER" id="PTHR33048:SF47">
    <property type="entry name" value="INTEGRAL MEMBRANE PROTEIN-RELATED"/>
    <property type="match status" value="1"/>
</dbReference>
<feature type="signal peptide" evidence="8">
    <location>
        <begin position="1"/>
        <end position="21"/>
    </location>
</feature>
<evidence type="ECO:0000259" key="9">
    <source>
        <dbReference type="Pfam" id="PF20684"/>
    </source>
</evidence>
<dbReference type="OrthoDB" id="2496787at2759"/>
<proteinExistence type="inferred from homology"/>
<evidence type="ECO:0000313" key="11">
    <source>
        <dbReference type="Proteomes" id="UP000825890"/>
    </source>
</evidence>
<feature type="transmembrane region" description="Helical" evidence="7">
    <location>
        <begin position="315"/>
        <end position="335"/>
    </location>
</feature>
<evidence type="ECO:0000256" key="3">
    <source>
        <dbReference type="ARBA" id="ARBA00022989"/>
    </source>
</evidence>
<feature type="transmembrane region" description="Helical" evidence="7">
    <location>
        <begin position="203"/>
        <end position="223"/>
    </location>
</feature>
<name>A0A9P3CFY0_9PEZI</name>
<feature type="transmembrane region" description="Helical" evidence="7">
    <location>
        <begin position="280"/>
        <end position="303"/>
    </location>
</feature>
<reference evidence="10 11" key="1">
    <citation type="submission" date="2021-01" db="EMBL/GenBank/DDBJ databases">
        <title>Cercospora kikuchii MAFF 305040 whole genome shotgun sequence.</title>
        <authorList>
            <person name="Kashiwa T."/>
            <person name="Suzuki T."/>
        </authorList>
    </citation>
    <scope>NUCLEOTIDE SEQUENCE [LARGE SCALE GENOMIC DNA]</scope>
    <source>
        <strain evidence="10 11">MAFF 305040</strain>
    </source>
</reference>
<dbReference type="InterPro" id="IPR049326">
    <property type="entry name" value="Rhodopsin_dom_fungi"/>
</dbReference>
<feature type="compositionally biased region" description="Basic residues" evidence="6">
    <location>
        <begin position="523"/>
        <end position="532"/>
    </location>
</feature>
<dbReference type="GO" id="GO:0016020">
    <property type="term" value="C:membrane"/>
    <property type="evidence" value="ECO:0007669"/>
    <property type="project" value="UniProtKB-SubCell"/>
</dbReference>
<protein>
    <recommendedName>
        <fullName evidence="9">Rhodopsin domain-containing protein</fullName>
    </recommendedName>
</protein>
<dbReference type="GeneID" id="68290041"/>
<evidence type="ECO:0000313" key="10">
    <source>
        <dbReference type="EMBL" id="GIZ41151.1"/>
    </source>
</evidence>
<feature type="compositionally biased region" description="Polar residues" evidence="6">
    <location>
        <begin position="673"/>
        <end position="691"/>
    </location>
</feature>
<organism evidence="10 11">
    <name type="scientific">Cercospora kikuchii</name>
    <dbReference type="NCBI Taxonomy" id="84275"/>
    <lineage>
        <taxon>Eukaryota</taxon>
        <taxon>Fungi</taxon>
        <taxon>Dikarya</taxon>
        <taxon>Ascomycota</taxon>
        <taxon>Pezizomycotina</taxon>
        <taxon>Dothideomycetes</taxon>
        <taxon>Dothideomycetidae</taxon>
        <taxon>Mycosphaerellales</taxon>
        <taxon>Mycosphaerellaceae</taxon>
        <taxon>Cercospora</taxon>
    </lineage>
</organism>
<evidence type="ECO:0000256" key="6">
    <source>
        <dbReference type="SAM" id="MobiDB-lite"/>
    </source>
</evidence>
<accession>A0A9P3CFY0</accession>
<dbReference type="RefSeq" id="XP_044655638.1">
    <property type="nucleotide sequence ID" value="XM_044799703.1"/>
</dbReference>
<evidence type="ECO:0000256" key="1">
    <source>
        <dbReference type="ARBA" id="ARBA00004141"/>
    </source>
</evidence>
<feature type="transmembrane region" description="Helical" evidence="7">
    <location>
        <begin position="151"/>
        <end position="172"/>
    </location>
</feature>
<feature type="compositionally biased region" description="Basic and acidic residues" evidence="6">
    <location>
        <begin position="692"/>
        <end position="710"/>
    </location>
</feature>
<dbReference type="AlphaFoldDB" id="A0A9P3CFY0"/>
<dbReference type="Pfam" id="PF20684">
    <property type="entry name" value="Fung_rhodopsin"/>
    <property type="match status" value="1"/>
</dbReference>
<gene>
    <name evidence="10" type="ORF">CKM354_000446600</name>
</gene>
<evidence type="ECO:0000256" key="4">
    <source>
        <dbReference type="ARBA" id="ARBA00023136"/>
    </source>
</evidence>
<keyword evidence="2 7" id="KW-0812">Transmembrane</keyword>
<evidence type="ECO:0000256" key="2">
    <source>
        <dbReference type="ARBA" id="ARBA00022692"/>
    </source>
</evidence>
<comment type="similarity">
    <text evidence="5">Belongs to the SAT4 family.</text>
</comment>
<dbReference type="InterPro" id="IPR052337">
    <property type="entry name" value="SAT4-like"/>
</dbReference>
<keyword evidence="11" id="KW-1185">Reference proteome</keyword>
<dbReference type="EMBL" id="BOLY01000003">
    <property type="protein sequence ID" value="GIZ41151.1"/>
    <property type="molecule type" value="Genomic_DNA"/>
</dbReference>
<feature type="transmembrane region" description="Helical" evidence="7">
    <location>
        <begin position="355"/>
        <end position="377"/>
    </location>
</feature>
<keyword evidence="4 7" id="KW-0472">Membrane</keyword>
<feature type="region of interest" description="Disordered" evidence="6">
    <location>
        <begin position="461"/>
        <end position="533"/>
    </location>
</feature>
<feature type="region of interest" description="Disordered" evidence="6">
    <location>
        <begin position="673"/>
        <end position="728"/>
    </location>
</feature>
<feature type="transmembrane region" description="Helical" evidence="7">
    <location>
        <begin position="235"/>
        <end position="260"/>
    </location>
</feature>
<feature type="domain" description="Rhodopsin" evidence="9">
    <location>
        <begin position="136"/>
        <end position="379"/>
    </location>
</feature>
<comment type="caution">
    <text evidence="10">The sequence shown here is derived from an EMBL/GenBank/DDBJ whole genome shotgun (WGS) entry which is preliminary data.</text>
</comment>
<feature type="compositionally biased region" description="Polar residues" evidence="6">
    <location>
        <begin position="484"/>
        <end position="501"/>
    </location>
</feature>
<dbReference type="Proteomes" id="UP000825890">
    <property type="component" value="Unassembled WGS sequence"/>
</dbReference>